<proteinExistence type="predicted"/>
<dbReference type="EMBL" id="JAHLQI010000006">
    <property type="protein sequence ID" value="MBU5491120.1"/>
    <property type="molecule type" value="Genomic_DNA"/>
</dbReference>
<keyword evidence="1" id="KW-0732">Signal</keyword>
<reference evidence="2 3" key="1">
    <citation type="submission" date="2021-06" db="EMBL/GenBank/DDBJ databases">
        <authorList>
            <person name="Sun Q."/>
            <person name="Li D."/>
        </authorList>
    </citation>
    <scope>NUCLEOTIDE SEQUENCE [LARGE SCALE GENOMIC DNA]</scope>
    <source>
        <strain evidence="2 3">MSJd-7</strain>
    </source>
</reference>
<dbReference type="PROSITE" id="PS51257">
    <property type="entry name" value="PROKAR_LIPOPROTEIN"/>
    <property type="match status" value="1"/>
</dbReference>
<gene>
    <name evidence="2" type="ORF">KQI75_10895</name>
</gene>
<evidence type="ECO:0000256" key="1">
    <source>
        <dbReference type="SAM" id="SignalP"/>
    </source>
</evidence>
<evidence type="ECO:0000313" key="2">
    <source>
        <dbReference type="EMBL" id="MBU5491120.1"/>
    </source>
</evidence>
<accession>A0ABS6EUG8</accession>
<name>A0ABS6EUG8_9FIRM</name>
<keyword evidence="3" id="KW-1185">Reference proteome</keyword>
<comment type="caution">
    <text evidence="2">The sequence shown here is derived from an EMBL/GenBank/DDBJ whole genome shotgun (WGS) entry which is preliminary data.</text>
</comment>
<evidence type="ECO:0000313" key="3">
    <source>
        <dbReference type="Proteomes" id="UP000783588"/>
    </source>
</evidence>
<feature type="signal peptide" evidence="1">
    <location>
        <begin position="1"/>
        <end position="21"/>
    </location>
</feature>
<evidence type="ECO:0008006" key="4">
    <source>
        <dbReference type="Google" id="ProtNLM"/>
    </source>
</evidence>
<dbReference type="RefSeq" id="WP_216470833.1">
    <property type="nucleotide sequence ID" value="NZ_JAHLQI010000006.1"/>
</dbReference>
<protein>
    <recommendedName>
        <fullName evidence="4">Lipoprotein</fullName>
    </recommendedName>
</protein>
<sequence>MKKSHIAACLAAAVLAGSLMAGCGDTQTTQPKSSAGSAEQGASGSLVPALSQDELIAQSSLIIKGTVSEVSDTFQVKPETGGDASSYVDNTVRMEQTLRGQTDADTVTVRVQDDDQASTEDAKLEQGKEYLLFLTASGEDNTYRVTGAMQGAYEVQADGTCVAWDGTKWTLQDAQKAIEQAK</sequence>
<dbReference type="Proteomes" id="UP000783588">
    <property type="component" value="Unassembled WGS sequence"/>
</dbReference>
<organism evidence="2 3">
    <name type="scientific">Butyricicoccus intestinisimiae</name>
    <dbReference type="NCBI Taxonomy" id="2841509"/>
    <lineage>
        <taxon>Bacteria</taxon>
        <taxon>Bacillati</taxon>
        <taxon>Bacillota</taxon>
        <taxon>Clostridia</taxon>
        <taxon>Eubacteriales</taxon>
        <taxon>Butyricicoccaceae</taxon>
        <taxon>Butyricicoccus</taxon>
    </lineage>
</organism>
<feature type="chain" id="PRO_5046111375" description="Lipoprotein" evidence="1">
    <location>
        <begin position="22"/>
        <end position="182"/>
    </location>
</feature>